<reference evidence="1 2" key="1">
    <citation type="journal article" date="2021" name="Plant Biotechnol. J.">
        <title>Multi-omics assisted identification of the key and species-specific regulatory components of drought-tolerant mechanisms in Gossypium stocksii.</title>
        <authorList>
            <person name="Yu D."/>
            <person name="Ke L."/>
            <person name="Zhang D."/>
            <person name="Wu Y."/>
            <person name="Sun Y."/>
            <person name="Mei J."/>
            <person name="Sun J."/>
            <person name="Sun Y."/>
        </authorList>
    </citation>
    <scope>NUCLEOTIDE SEQUENCE [LARGE SCALE GENOMIC DNA]</scope>
    <source>
        <strain evidence="2">cv. E1</strain>
        <tissue evidence="1">Leaf</tissue>
    </source>
</reference>
<gene>
    <name evidence="1" type="ORF">J1N35_034213</name>
</gene>
<name>A0A9D3URK2_9ROSI</name>
<evidence type="ECO:0000313" key="2">
    <source>
        <dbReference type="Proteomes" id="UP000828251"/>
    </source>
</evidence>
<dbReference type="EMBL" id="JAIQCV010000010">
    <property type="protein sequence ID" value="KAH1056148.1"/>
    <property type="molecule type" value="Genomic_DNA"/>
</dbReference>
<dbReference type="AlphaFoldDB" id="A0A9D3URK2"/>
<dbReference type="Proteomes" id="UP000828251">
    <property type="component" value="Unassembled WGS sequence"/>
</dbReference>
<protein>
    <submittedName>
        <fullName evidence="1">Uncharacterized protein</fullName>
    </submittedName>
</protein>
<dbReference type="SUPFAM" id="SSF52490">
    <property type="entry name" value="Tubulin nucleotide-binding domain-like"/>
    <property type="match status" value="1"/>
</dbReference>
<evidence type="ECO:0000313" key="1">
    <source>
        <dbReference type="EMBL" id="KAH1056148.1"/>
    </source>
</evidence>
<comment type="caution">
    <text evidence="1">The sequence shown here is derived from an EMBL/GenBank/DDBJ whole genome shotgun (WGS) entry which is preliminary data.</text>
</comment>
<dbReference type="InterPro" id="IPR036525">
    <property type="entry name" value="Tubulin/FtsZ_GTPase_sf"/>
</dbReference>
<keyword evidence="2" id="KW-1185">Reference proteome</keyword>
<dbReference type="OrthoDB" id="6049624at2759"/>
<organism evidence="1 2">
    <name type="scientific">Gossypium stocksii</name>
    <dbReference type="NCBI Taxonomy" id="47602"/>
    <lineage>
        <taxon>Eukaryota</taxon>
        <taxon>Viridiplantae</taxon>
        <taxon>Streptophyta</taxon>
        <taxon>Embryophyta</taxon>
        <taxon>Tracheophyta</taxon>
        <taxon>Spermatophyta</taxon>
        <taxon>Magnoliopsida</taxon>
        <taxon>eudicotyledons</taxon>
        <taxon>Gunneridae</taxon>
        <taxon>Pentapetalae</taxon>
        <taxon>rosids</taxon>
        <taxon>malvids</taxon>
        <taxon>Malvales</taxon>
        <taxon>Malvaceae</taxon>
        <taxon>Malvoideae</taxon>
        <taxon>Gossypium</taxon>
    </lineage>
</organism>
<dbReference type="Gene3D" id="3.40.50.1440">
    <property type="entry name" value="Tubulin/FtsZ, GTPase domain"/>
    <property type="match status" value="1"/>
</dbReference>
<accession>A0A9D3URK2</accession>
<proteinExistence type="predicted"/>
<sequence length="75" mass="8945">MEIIAIYLWSLSETSVEKHIPRAVFVELELTIIDEVKTGTYLQCFHPEQFISQDRDREAEREREKEVWFCLRGEG</sequence>